<evidence type="ECO:0000313" key="3">
    <source>
        <dbReference type="EMBL" id="TQL62150.1"/>
    </source>
</evidence>
<keyword evidence="2" id="KW-0472">Membrane</keyword>
<dbReference type="EMBL" id="VFOS01000002">
    <property type="protein sequence ID" value="TQL62150.1"/>
    <property type="molecule type" value="Genomic_DNA"/>
</dbReference>
<proteinExistence type="predicted"/>
<evidence type="ECO:0000256" key="1">
    <source>
        <dbReference type="SAM" id="MobiDB-lite"/>
    </source>
</evidence>
<reference evidence="3 4" key="1">
    <citation type="submission" date="2019-06" db="EMBL/GenBank/DDBJ databases">
        <title>Sequencing the genomes of 1000 actinobacteria strains.</title>
        <authorList>
            <person name="Klenk H.-P."/>
        </authorList>
    </citation>
    <scope>NUCLEOTIDE SEQUENCE [LARGE SCALE GENOMIC DNA]</scope>
    <source>
        <strain evidence="3 4">DSM 4813</strain>
    </source>
</reference>
<feature type="transmembrane region" description="Helical" evidence="2">
    <location>
        <begin position="95"/>
        <end position="114"/>
    </location>
</feature>
<keyword evidence="2" id="KW-1133">Transmembrane helix</keyword>
<feature type="transmembrane region" description="Helical" evidence="2">
    <location>
        <begin position="163"/>
        <end position="190"/>
    </location>
</feature>
<comment type="caution">
    <text evidence="3">The sequence shown here is derived from an EMBL/GenBank/DDBJ whole genome shotgun (WGS) entry which is preliminary data.</text>
</comment>
<feature type="region of interest" description="Disordered" evidence="1">
    <location>
        <begin position="1"/>
        <end position="31"/>
    </location>
</feature>
<sequence>MRRALMKPKENALTAIPPSNDGGSRDPRVEPIAYERPPAGHVAGVDGGAADLAAPDYAAEPAPANLTRGLLTGLGFGVAATILYVVVAVSAEKEYAVLSVLIGLAVGFGFSRFGRTKGAQAGLCAALVTLALFLVAIVLMDAGLNAKYLGTPFLEELRISATFLNAVISLYFSDLLSYVFVAAAVIVAFFQGAGFNKKAR</sequence>
<evidence type="ECO:0000256" key="2">
    <source>
        <dbReference type="SAM" id="Phobius"/>
    </source>
</evidence>
<name>A0A542ZPL2_RARFA</name>
<dbReference type="Proteomes" id="UP000315389">
    <property type="component" value="Unassembled WGS sequence"/>
</dbReference>
<gene>
    <name evidence="3" type="ORF">FB461_1788</name>
</gene>
<feature type="transmembrane region" description="Helical" evidence="2">
    <location>
        <begin position="121"/>
        <end position="143"/>
    </location>
</feature>
<accession>A0A542ZPL2</accession>
<keyword evidence="2" id="KW-0812">Transmembrane</keyword>
<protein>
    <submittedName>
        <fullName evidence="3">Uncharacterized protein</fullName>
    </submittedName>
</protein>
<feature type="transmembrane region" description="Helical" evidence="2">
    <location>
        <begin position="70"/>
        <end position="89"/>
    </location>
</feature>
<dbReference type="AlphaFoldDB" id="A0A542ZPL2"/>
<keyword evidence="4" id="KW-1185">Reference proteome</keyword>
<organism evidence="3 4">
    <name type="scientific">Rarobacter faecitabidus</name>
    <dbReference type="NCBI Taxonomy" id="13243"/>
    <lineage>
        <taxon>Bacteria</taxon>
        <taxon>Bacillati</taxon>
        <taxon>Actinomycetota</taxon>
        <taxon>Actinomycetes</taxon>
        <taxon>Micrococcales</taxon>
        <taxon>Rarobacteraceae</taxon>
        <taxon>Rarobacter</taxon>
    </lineage>
</organism>
<evidence type="ECO:0000313" key="4">
    <source>
        <dbReference type="Proteomes" id="UP000315389"/>
    </source>
</evidence>